<protein>
    <submittedName>
        <fullName evidence="1">Uncharacterized protein</fullName>
    </submittedName>
</protein>
<dbReference type="EMBL" id="CP013234">
    <property type="protein sequence ID" value="AMP02473.1"/>
    <property type="molecule type" value="Genomic_DNA"/>
</dbReference>
<reference evidence="1 2" key="1">
    <citation type="submission" date="2015-11" db="EMBL/GenBank/DDBJ databases">
        <title>Exploring the genomic traits of fungus-feeding bacterial genus Collimonas.</title>
        <authorList>
            <person name="Song C."/>
            <person name="Schmidt R."/>
            <person name="de Jager V."/>
            <person name="Krzyzanowska D."/>
            <person name="Jongedijk E."/>
            <person name="Cankar K."/>
            <person name="Beekwilder J."/>
            <person name="van Veen A."/>
            <person name="de Boer W."/>
            <person name="van Veen J.A."/>
            <person name="Garbeva P."/>
        </authorList>
    </citation>
    <scope>NUCLEOTIDE SEQUENCE [LARGE SCALE GENOMIC DNA]</scope>
    <source>
        <strain evidence="1 2">Ter91</strain>
    </source>
</reference>
<sequence length="38" mass="4442">MKKIQWRLRLSGHFQACFAWECLTGSGRSYVSSNKTTY</sequence>
<proteinExistence type="predicted"/>
<gene>
    <name evidence="1" type="ORF">CPter91_0074</name>
</gene>
<accession>A0A127PXD5</accession>
<dbReference type="PATRIC" id="fig|279113.9.peg.74"/>
<organism evidence="1 2">
    <name type="scientific">Collimonas pratensis</name>
    <dbReference type="NCBI Taxonomy" id="279113"/>
    <lineage>
        <taxon>Bacteria</taxon>
        <taxon>Pseudomonadati</taxon>
        <taxon>Pseudomonadota</taxon>
        <taxon>Betaproteobacteria</taxon>
        <taxon>Burkholderiales</taxon>
        <taxon>Oxalobacteraceae</taxon>
        <taxon>Collimonas</taxon>
    </lineage>
</organism>
<evidence type="ECO:0000313" key="2">
    <source>
        <dbReference type="Proteomes" id="UP000074561"/>
    </source>
</evidence>
<evidence type="ECO:0000313" key="1">
    <source>
        <dbReference type="EMBL" id="AMP02473.1"/>
    </source>
</evidence>
<dbReference type="STRING" id="279113.CPter91_0074"/>
<dbReference type="Proteomes" id="UP000074561">
    <property type="component" value="Chromosome"/>
</dbReference>
<dbReference type="AlphaFoldDB" id="A0A127PXD5"/>
<dbReference type="KEGG" id="cpra:CPter91_0074"/>
<name>A0A127PXD5_9BURK</name>